<dbReference type="AlphaFoldDB" id="A0A1H3ISV3"/>
<dbReference type="EMBL" id="FNOY01000028">
    <property type="protein sequence ID" value="SDY30826.1"/>
    <property type="molecule type" value="Genomic_DNA"/>
</dbReference>
<gene>
    <name evidence="2" type="ORF">SAMN05421881_102828</name>
</gene>
<protein>
    <submittedName>
        <fullName evidence="2">Putative exosortase-associated protein, TIGR04073 family</fullName>
    </submittedName>
</protein>
<proteinExistence type="predicted"/>
<keyword evidence="3" id="KW-1185">Reference proteome</keyword>
<evidence type="ECO:0000313" key="2">
    <source>
        <dbReference type="EMBL" id="SDY30826.1"/>
    </source>
</evidence>
<feature type="chain" id="PRO_5011742341" evidence="1">
    <location>
        <begin position="25"/>
        <end position="121"/>
    </location>
</feature>
<organism evidence="2 3">
    <name type="scientific">Nitrosomonas halophila</name>
    <dbReference type="NCBI Taxonomy" id="44576"/>
    <lineage>
        <taxon>Bacteria</taxon>
        <taxon>Pseudomonadati</taxon>
        <taxon>Pseudomonadota</taxon>
        <taxon>Betaproteobacteria</taxon>
        <taxon>Nitrosomonadales</taxon>
        <taxon>Nitrosomonadaceae</taxon>
        <taxon>Nitrosomonas</taxon>
    </lineage>
</organism>
<dbReference type="Proteomes" id="UP000198640">
    <property type="component" value="Unassembled WGS sequence"/>
</dbReference>
<evidence type="ECO:0000256" key="1">
    <source>
        <dbReference type="SAM" id="SignalP"/>
    </source>
</evidence>
<sequence length="121" mass="13336">MHHTFRLFLLVAALCWLFPMNAQAGEYPARVGEKLGNGVANVVTGVAEIPKTMMITGHQHGAAYGMTAGFFTGLVHMIGRTLSGAVDIATFFVPTTPMVDPSYIWDDFDRETRYAAPRMRK</sequence>
<reference evidence="2 3" key="1">
    <citation type="submission" date="2016-10" db="EMBL/GenBank/DDBJ databases">
        <authorList>
            <person name="de Groot N.N."/>
        </authorList>
    </citation>
    <scope>NUCLEOTIDE SEQUENCE [LARGE SCALE GENOMIC DNA]</scope>
    <source>
        <strain evidence="2 3">Nm1</strain>
    </source>
</reference>
<feature type="signal peptide" evidence="1">
    <location>
        <begin position="1"/>
        <end position="24"/>
    </location>
</feature>
<accession>A0A1H3ISV3</accession>
<dbReference type="STRING" id="44576.SAMN05421881_102828"/>
<name>A0A1H3ISV3_9PROT</name>
<dbReference type="NCBIfam" id="TIGR04073">
    <property type="entry name" value="exo_TIGR04073"/>
    <property type="match status" value="1"/>
</dbReference>
<dbReference type="OrthoDB" id="8548499at2"/>
<evidence type="ECO:0000313" key="3">
    <source>
        <dbReference type="Proteomes" id="UP000198640"/>
    </source>
</evidence>
<dbReference type="RefSeq" id="WP_090414049.1">
    <property type="nucleotide sequence ID" value="NZ_FNOY01000028.1"/>
</dbReference>
<keyword evidence="1" id="KW-0732">Signal</keyword>
<dbReference type="InterPro" id="IPR023824">
    <property type="entry name" value="CHP04073_exosortase-affil"/>
</dbReference>